<dbReference type="AlphaFoldDB" id="A0AA39A3V3"/>
<gene>
    <name evidence="4" type="ORF">PVL29_008147</name>
</gene>
<feature type="region of interest" description="Disordered" evidence="1">
    <location>
        <begin position="1"/>
        <end position="105"/>
    </location>
</feature>
<feature type="compositionally biased region" description="Acidic residues" evidence="1">
    <location>
        <begin position="94"/>
        <end position="105"/>
    </location>
</feature>
<dbReference type="PANTHER" id="PTHR33836:SF7">
    <property type="entry name" value="LOW-TEMPERATURE-INDUCED PROTEIN"/>
    <property type="match status" value="1"/>
</dbReference>
<feature type="compositionally biased region" description="Low complexity" evidence="1">
    <location>
        <begin position="284"/>
        <end position="317"/>
    </location>
</feature>
<feature type="domain" description="LTI65/LTI78 PGEED repeat" evidence="2">
    <location>
        <begin position="219"/>
        <end position="249"/>
    </location>
</feature>
<dbReference type="PANTHER" id="PTHR33836">
    <property type="entry name" value="LOW-TEMPERATURE-INDUCED 65 KDA PROTEIN-RELATED"/>
    <property type="match status" value="1"/>
</dbReference>
<dbReference type="Proteomes" id="UP001168098">
    <property type="component" value="Unassembled WGS sequence"/>
</dbReference>
<organism evidence="4 5">
    <name type="scientific">Vitis rotundifolia</name>
    <name type="common">Muscadine grape</name>
    <dbReference type="NCBI Taxonomy" id="103349"/>
    <lineage>
        <taxon>Eukaryota</taxon>
        <taxon>Viridiplantae</taxon>
        <taxon>Streptophyta</taxon>
        <taxon>Embryophyta</taxon>
        <taxon>Tracheophyta</taxon>
        <taxon>Spermatophyta</taxon>
        <taxon>Magnoliopsida</taxon>
        <taxon>eudicotyledons</taxon>
        <taxon>Gunneridae</taxon>
        <taxon>Pentapetalae</taxon>
        <taxon>rosids</taxon>
        <taxon>Vitales</taxon>
        <taxon>Vitaceae</taxon>
        <taxon>Viteae</taxon>
        <taxon>Vitis</taxon>
    </lineage>
</organism>
<dbReference type="Pfam" id="PF23399">
    <property type="entry name" value="LTI65_PGEED"/>
    <property type="match status" value="1"/>
</dbReference>
<name>A0AA39A3V3_VITRO</name>
<feature type="compositionally biased region" description="Basic residues" evidence="1">
    <location>
        <begin position="66"/>
        <end position="79"/>
    </location>
</feature>
<reference evidence="4 5" key="1">
    <citation type="journal article" date="2023" name="BMC Biotechnol.">
        <title>Vitis rotundifolia cv Carlos genome sequencing.</title>
        <authorList>
            <person name="Huff M."/>
            <person name="Hulse-Kemp A."/>
            <person name="Scheffler B."/>
            <person name="Youngblood R."/>
            <person name="Simpson S."/>
            <person name="Babiker E."/>
            <person name="Staton M."/>
        </authorList>
    </citation>
    <scope>NUCLEOTIDE SEQUENCE [LARGE SCALE GENOMIC DNA]</scope>
    <source>
        <tissue evidence="4">Leaf</tissue>
    </source>
</reference>
<dbReference type="InterPro" id="IPR056605">
    <property type="entry name" value="LTI65_LTI78_N"/>
</dbReference>
<evidence type="ECO:0000259" key="2">
    <source>
        <dbReference type="Pfam" id="PF23399"/>
    </source>
</evidence>
<accession>A0AA39A3V3</accession>
<feature type="compositionally biased region" description="Basic and acidic residues" evidence="1">
    <location>
        <begin position="42"/>
        <end position="54"/>
    </location>
</feature>
<feature type="region of interest" description="Disordered" evidence="1">
    <location>
        <begin position="133"/>
        <end position="163"/>
    </location>
</feature>
<proteinExistence type="predicted"/>
<evidence type="ECO:0000259" key="3">
    <source>
        <dbReference type="Pfam" id="PF23403"/>
    </source>
</evidence>
<dbReference type="Pfam" id="PF23403">
    <property type="entry name" value="LTI65_LTI78_N"/>
    <property type="match status" value="1"/>
</dbReference>
<evidence type="ECO:0000313" key="4">
    <source>
        <dbReference type="EMBL" id="KAJ9699418.1"/>
    </source>
</evidence>
<dbReference type="EMBL" id="JARBHA010000006">
    <property type="protein sequence ID" value="KAJ9699418.1"/>
    <property type="molecule type" value="Genomic_DNA"/>
</dbReference>
<evidence type="ECO:0000313" key="5">
    <source>
        <dbReference type="Proteomes" id="UP001168098"/>
    </source>
</evidence>
<feature type="domain" description="LTI65/LTI78 N-terminal" evidence="3">
    <location>
        <begin position="56"/>
        <end position="115"/>
    </location>
</feature>
<keyword evidence="5" id="KW-1185">Reference proteome</keyword>
<feature type="region of interest" description="Disordered" evidence="1">
    <location>
        <begin position="272"/>
        <end position="371"/>
    </location>
</feature>
<sequence length="394" mass="42315">MAQLDNSRRYGASPKTSVPATVDQLLQAGDPQNLRVAASPSFRRDYEQEDDHNPPSKKSVLAKVREKAKKWKQTLVKKKHDNDDNATPAWGVNLEDENEEEEDPEYLGAPMYESELAPEGYKETARQHPRAIPVIPESHVLPSNARNEANDQPKESTPIPNATKTITETVTEKLAPAYATVAEATQTIASKIQGLTVAAATSTPSTGGNGSSSEQQIWDKGVSVKEYLMNKLEPGEDERALSQVISDAISPRKTPGEMGVVEKVREAVTMLLRNGESSPSTTATIPKSSSNIPITKPSSISPISTKSSSNISISTNSASLSPLATKSPPNIPISTKLASQSPHATNSAPQLPLSTNSASQVPLSSKSQTHIPISTNAYEANVEEENHGRIVQTN</sequence>
<dbReference type="GO" id="GO:0009737">
    <property type="term" value="P:response to abscisic acid"/>
    <property type="evidence" value="ECO:0007669"/>
    <property type="project" value="InterPro"/>
</dbReference>
<comment type="caution">
    <text evidence="4">The sequence shown here is derived from an EMBL/GenBank/DDBJ whole genome shotgun (WGS) entry which is preliminary data.</text>
</comment>
<protein>
    <submittedName>
        <fullName evidence="4">Uncharacterized protein</fullName>
    </submittedName>
</protein>
<dbReference type="InterPro" id="IPR057059">
    <property type="entry name" value="LTI65/LTI78_PGEED"/>
</dbReference>
<dbReference type="InterPro" id="IPR037491">
    <property type="entry name" value="LTI78/LTI65"/>
</dbReference>
<feature type="compositionally biased region" description="Polar residues" evidence="1">
    <location>
        <begin position="318"/>
        <end position="371"/>
    </location>
</feature>
<evidence type="ECO:0000256" key="1">
    <source>
        <dbReference type="SAM" id="MobiDB-lite"/>
    </source>
</evidence>